<gene>
    <name evidence="3" type="ORF">M378DRAFT_285100</name>
</gene>
<name>A0A0C2WCC7_AMAMK</name>
<dbReference type="Gene3D" id="1.10.510.10">
    <property type="entry name" value="Transferase(Phosphotransferase) domain 1"/>
    <property type="match status" value="1"/>
</dbReference>
<evidence type="ECO:0000313" key="3">
    <source>
        <dbReference type="EMBL" id="KIL58957.1"/>
    </source>
</evidence>
<evidence type="ECO:0000256" key="1">
    <source>
        <dbReference type="SAM" id="Phobius"/>
    </source>
</evidence>
<dbReference type="InterPro" id="IPR001245">
    <property type="entry name" value="Ser-Thr/Tyr_kinase_cat_dom"/>
</dbReference>
<evidence type="ECO:0000313" key="4">
    <source>
        <dbReference type="Proteomes" id="UP000054549"/>
    </source>
</evidence>
<dbReference type="HOGENOM" id="CLU_087973_0_1_1"/>
<dbReference type="InterPro" id="IPR011009">
    <property type="entry name" value="Kinase-like_dom_sf"/>
</dbReference>
<dbReference type="Proteomes" id="UP000054549">
    <property type="component" value="Unassembled WGS sequence"/>
</dbReference>
<reference evidence="3 4" key="1">
    <citation type="submission" date="2014-04" db="EMBL/GenBank/DDBJ databases">
        <title>Evolutionary Origins and Diversification of the Mycorrhizal Mutualists.</title>
        <authorList>
            <consortium name="DOE Joint Genome Institute"/>
            <consortium name="Mycorrhizal Genomics Consortium"/>
            <person name="Kohler A."/>
            <person name="Kuo A."/>
            <person name="Nagy L.G."/>
            <person name="Floudas D."/>
            <person name="Copeland A."/>
            <person name="Barry K.W."/>
            <person name="Cichocki N."/>
            <person name="Veneault-Fourrey C."/>
            <person name="LaButti K."/>
            <person name="Lindquist E.A."/>
            <person name="Lipzen A."/>
            <person name="Lundell T."/>
            <person name="Morin E."/>
            <person name="Murat C."/>
            <person name="Riley R."/>
            <person name="Ohm R."/>
            <person name="Sun H."/>
            <person name="Tunlid A."/>
            <person name="Henrissat B."/>
            <person name="Grigoriev I.V."/>
            <person name="Hibbett D.S."/>
            <person name="Martin F."/>
        </authorList>
    </citation>
    <scope>NUCLEOTIDE SEQUENCE [LARGE SCALE GENOMIC DNA]</scope>
    <source>
        <strain evidence="3 4">Koide BX008</strain>
    </source>
</reference>
<feature type="domain" description="Serine-threonine/tyrosine-protein kinase catalytic" evidence="2">
    <location>
        <begin position="69"/>
        <end position="141"/>
    </location>
</feature>
<sequence length="176" mass="20451">MHLWLQPSSVIRIQMMPRIAKAIQYLHSMGVVLDYQFHSHDVVLDLDLCPKIHWLCSTSQSVLDKECKERFSPHDNIFSFGGICYEVYAGPHTWPDYPISSGRRVIPKRPPKIPKNVWQLVQRCCAEDSKSRPTIDEVVKEMEGWRCRICTTTTFLVSLFLFLSFLFLSLCDICEL</sequence>
<keyword evidence="1" id="KW-0472">Membrane</keyword>
<dbReference type="SUPFAM" id="SSF56112">
    <property type="entry name" value="Protein kinase-like (PK-like)"/>
    <property type="match status" value="1"/>
</dbReference>
<keyword evidence="1" id="KW-0812">Transmembrane</keyword>
<dbReference type="Pfam" id="PF07714">
    <property type="entry name" value="PK_Tyr_Ser-Thr"/>
    <property type="match status" value="1"/>
</dbReference>
<dbReference type="OrthoDB" id="26722at2759"/>
<organism evidence="3 4">
    <name type="scientific">Amanita muscaria (strain Koide BX008)</name>
    <dbReference type="NCBI Taxonomy" id="946122"/>
    <lineage>
        <taxon>Eukaryota</taxon>
        <taxon>Fungi</taxon>
        <taxon>Dikarya</taxon>
        <taxon>Basidiomycota</taxon>
        <taxon>Agaricomycotina</taxon>
        <taxon>Agaricomycetes</taxon>
        <taxon>Agaricomycetidae</taxon>
        <taxon>Agaricales</taxon>
        <taxon>Pluteineae</taxon>
        <taxon>Amanitaceae</taxon>
        <taxon>Amanita</taxon>
    </lineage>
</organism>
<dbReference type="EMBL" id="KN818325">
    <property type="protein sequence ID" value="KIL58957.1"/>
    <property type="molecule type" value="Genomic_DNA"/>
</dbReference>
<keyword evidence="1" id="KW-1133">Transmembrane helix</keyword>
<evidence type="ECO:0000259" key="2">
    <source>
        <dbReference type="Pfam" id="PF07714"/>
    </source>
</evidence>
<dbReference type="InParanoid" id="A0A0C2WCC7"/>
<protein>
    <recommendedName>
        <fullName evidence="2">Serine-threonine/tyrosine-protein kinase catalytic domain-containing protein</fullName>
    </recommendedName>
</protein>
<proteinExistence type="predicted"/>
<accession>A0A0C2WCC7</accession>
<dbReference type="GO" id="GO:0004672">
    <property type="term" value="F:protein kinase activity"/>
    <property type="evidence" value="ECO:0007669"/>
    <property type="project" value="InterPro"/>
</dbReference>
<dbReference type="AlphaFoldDB" id="A0A0C2WCC7"/>
<keyword evidence="4" id="KW-1185">Reference proteome</keyword>
<feature type="transmembrane region" description="Helical" evidence="1">
    <location>
        <begin position="149"/>
        <end position="170"/>
    </location>
</feature>